<evidence type="ECO:0000313" key="2">
    <source>
        <dbReference type="EMBL" id="KKR85943.1"/>
    </source>
</evidence>
<comment type="caution">
    <text evidence="2">The sequence shown here is derived from an EMBL/GenBank/DDBJ whole genome shotgun (WGS) entry which is preliminary data.</text>
</comment>
<gene>
    <name evidence="2" type="ORF">UU32_C0026G0007</name>
</gene>
<dbReference type="InterPro" id="IPR006440">
    <property type="entry name" value="Doc"/>
</dbReference>
<dbReference type="GO" id="GO:0016301">
    <property type="term" value="F:kinase activity"/>
    <property type="evidence" value="ECO:0007669"/>
    <property type="project" value="InterPro"/>
</dbReference>
<dbReference type="PANTHER" id="PTHR39426">
    <property type="entry name" value="HOMOLOGY TO DEATH-ON-CURING PROTEIN OF PHAGE P1"/>
    <property type="match status" value="1"/>
</dbReference>
<protein>
    <recommendedName>
        <fullName evidence="1">Fido domain-containing protein</fullName>
    </recommendedName>
</protein>
<dbReference type="PROSITE" id="PS51459">
    <property type="entry name" value="FIDO"/>
    <property type="match status" value="1"/>
</dbReference>
<accession>A0A0G0UAB4</accession>
<dbReference type="InterPro" id="IPR053737">
    <property type="entry name" value="Type_II_TA_Toxin"/>
</dbReference>
<dbReference type="InterPro" id="IPR003812">
    <property type="entry name" value="Fido"/>
</dbReference>
<dbReference type="InterPro" id="IPR036597">
    <property type="entry name" value="Fido-like_dom_sf"/>
</dbReference>
<reference evidence="2 3" key="1">
    <citation type="journal article" date="2015" name="Nature">
        <title>rRNA introns, odd ribosomes, and small enigmatic genomes across a large radiation of phyla.</title>
        <authorList>
            <person name="Brown C.T."/>
            <person name="Hug L.A."/>
            <person name="Thomas B.C."/>
            <person name="Sharon I."/>
            <person name="Castelle C.J."/>
            <person name="Singh A."/>
            <person name="Wilkins M.J."/>
            <person name="Williams K.H."/>
            <person name="Banfield J.F."/>
        </authorList>
    </citation>
    <scope>NUCLEOTIDE SEQUENCE [LARGE SCALE GENOMIC DNA]</scope>
</reference>
<dbReference type="PANTHER" id="PTHR39426:SF1">
    <property type="entry name" value="HOMOLOGY TO DEATH-ON-CURING PROTEIN OF PHAGE P1"/>
    <property type="match status" value="1"/>
</dbReference>
<sequence length="132" mass="14713">MKIVTLRQILILHELEIKNRGGSSGIRDAGMLKSAVGRPFATFAGEDLYPDVYSKAAALVQSIVKNYPFVDGNKRTAFASAVIFLKLNGYLLEVSQRAVVGFMLRVTNINLSVDEISSWIRKHSKKLEARSW</sequence>
<organism evidence="2 3">
    <name type="scientific">Candidatus Woesebacteria bacterium GW2011_GWB1_41_10</name>
    <dbReference type="NCBI Taxonomy" id="1618577"/>
    <lineage>
        <taxon>Bacteria</taxon>
        <taxon>Candidatus Woeseibacteriota</taxon>
    </lineage>
</organism>
<dbReference type="NCBIfam" id="TIGR01550">
    <property type="entry name" value="DOC_P1"/>
    <property type="match status" value="1"/>
</dbReference>
<dbReference type="Gene3D" id="1.20.120.1870">
    <property type="entry name" value="Fic/DOC protein, Fido domain"/>
    <property type="match status" value="1"/>
</dbReference>
<dbReference type="Proteomes" id="UP000033858">
    <property type="component" value="Unassembled WGS sequence"/>
</dbReference>
<dbReference type="PIRSF" id="PIRSF018297">
    <property type="entry name" value="Doc"/>
    <property type="match status" value="1"/>
</dbReference>
<dbReference type="EMBL" id="LCAE01000026">
    <property type="protein sequence ID" value="KKR85943.1"/>
    <property type="molecule type" value="Genomic_DNA"/>
</dbReference>
<dbReference type="SUPFAM" id="SSF140931">
    <property type="entry name" value="Fic-like"/>
    <property type="match status" value="1"/>
</dbReference>
<dbReference type="PATRIC" id="fig|1618577.3.peg.382"/>
<dbReference type="Pfam" id="PF02661">
    <property type="entry name" value="Fic"/>
    <property type="match status" value="1"/>
</dbReference>
<dbReference type="AlphaFoldDB" id="A0A0G0UAB4"/>
<name>A0A0G0UAB4_9BACT</name>
<evidence type="ECO:0000259" key="1">
    <source>
        <dbReference type="PROSITE" id="PS51459"/>
    </source>
</evidence>
<feature type="domain" description="Fido" evidence="1">
    <location>
        <begin position="4"/>
        <end position="122"/>
    </location>
</feature>
<proteinExistence type="predicted"/>
<evidence type="ECO:0000313" key="3">
    <source>
        <dbReference type="Proteomes" id="UP000033858"/>
    </source>
</evidence>